<protein>
    <submittedName>
        <fullName evidence="2">Uncharacterized protein</fullName>
    </submittedName>
</protein>
<feature type="compositionally biased region" description="Low complexity" evidence="1">
    <location>
        <begin position="512"/>
        <end position="528"/>
    </location>
</feature>
<accession>A0AA38P226</accession>
<comment type="caution">
    <text evidence="2">The sequence shown here is derived from an EMBL/GenBank/DDBJ whole genome shotgun (WGS) entry which is preliminary data.</text>
</comment>
<dbReference type="Proteomes" id="UP001163846">
    <property type="component" value="Unassembled WGS sequence"/>
</dbReference>
<dbReference type="EMBL" id="MU806473">
    <property type="protein sequence ID" value="KAJ3834888.1"/>
    <property type="molecule type" value="Genomic_DNA"/>
</dbReference>
<name>A0AA38P226_9AGAR</name>
<gene>
    <name evidence="2" type="ORF">F5878DRAFT_567959</name>
</gene>
<evidence type="ECO:0000313" key="2">
    <source>
        <dbReference type="EMBL" id="KAJ3834888.1"/>
    </source>
</evidence>
<evidence type="ECO:0000313" key="3">
    <source>
        <dbReference type="Proteomes" id="UP001163846"/>
    </source>
</evidence>
<sequence length="528" mass="59605">MPTNPSAARPLVGDILQDLRSVGGLGRTLARAPVQAELNRVRANYPQWRLPDFSAGLDGSKNRLKPWNEPKRSNYAMEDEERNSNYLDDEPDQDGDKERGQPRSGAGGSGQSGPTTSQTPDKGKQKESSAPTRDPANEMDSDDEDGSDQESRQPLDNDDEPSDISRVQRRWEKSGRSKGGKQTVKNTINELARDLLKEAFNVQSIWAIFARDGIELKKIEDFIRDPTNNGPKLRNTRIDKFAADVKSMKASPWNRALAHKFALKAREIVKNCKDGRFGKKPEKIEWDDLFRDRLYRIYKDIIDARPQPGETNDDRVLRIALNHDKRKKRSANRSVLHVKRTSRADIAAIMIGVCRERGDQSGVDFWSYGLNATEILGDNGMSDEEDDVREVEVEGVKVKQNVKVVLQSYWRHPDFDDLFNIMGQAPVLEKLIFHRAGAGRIPRIRSNKLSHRSPPTDLPREFFREEFLEPLFPHELMELKLAEYSFNRVTFKGYNPNTTQDAAESSATPNVGSGTTTAGEEGSAMDVE</sequence>
<feature type="region of interest" description="Disordered" evidence="1">
    <location>
        <begin position="497"/>
        <end position="528"/>
    </location>
</feature>
<keyword evidence="3" id="KW-1185">Reference proteome</keyword>
<feature type="compositionally biased region" description="Polar residues" evidence="1">
    <location>
        <begin position="497"/>
        <end position="511"/>
    </location>
</feature>
<evidence type="ECO:0000256" key="1">
    <source>
        <dbReference type="SAM" id="MobiDB-lite"/>
    </source>
</evidence>
<feature type="compositionally biased region" description="Acidic residues" evidence="1">
    <location>
        <begin position="137"/>
        <end position="148"/>
    </location>
</feature>
<feature type="compositionally biased region" description="Acidic residues" evidence="1">
    <location>
        <begin position="77"/>
        <end position="93"/>
    </location>
</feature>
<feature type="region of interest" description="Disordered" evidence="1">
    <location>
        <begin position="50"/>
        <end position="183"/>
    </location>
</feature>
<reference evidence="2" key="1">
    <citation type="submission" date="2022-08" db="EMBL/GenBank/DDBJ databases">
        <authorList>
            <consortium name="DOE Joint Genome Institute"/>
            <person name="Min B."/>
            <person name="Riley R."/>
            <person name="Sierra-Patev S."/>
            <person name="Naranjo-Ortiz M."/>
            <person name="Looney B."/>
            <person name="Konkel Z."/>
            <person name="Slot J.C."/>
            <person name="Sakamoto Y."/>
            <person name="Steenwyk J.L."/>
            <person name="Rokas A."/>
            <person name="Carro J."/>
            <person name="Camarero S."/>
            <person name="Ferreira P."/>
            <person name="Molpeceres G."/>
            <person name="Ruiz-Duenas F.J."/>
            <person name="Serrano A."/>
            <person name="Henrissat B."/>
            <person name="Drula E."/>
            <person name="Hughes K.W."/>
            <person name="Mata J.L."/>
            <person name="Ishikawa N.K."/>
            <person name="Vargas-Isla R."/>
            <person name="Ushijima S."/>
            <person name="Smith C.A."/>
            <person name="Ahrendt S."/>
            <person name="Andreopoulos W."/>
            <person name="He G."/>
            <person name="Labutti K."/>
            <person name="Lipzen A."/>
            <person name="Ng V."/>
            <person name="Sandor L."/>
            <person name="Barry K."/>
            <person name="Martinez A.T."/>
            <person name="Xiao Y."/>
            <person name="Gibbons J.G."/>
            <person name="Terashima K."/>
            <person name="Hibbett D.S."/>
            <person name="Grigoriev I.V."/>
        </authorList>
    </citation>
    <scope>NUCLEOTIDE SEQUENCE</scope>
    <source>
        <strain evidence="2">TFB9207</strain>
    </source>
</reference>
<proteinExistence type="predicted"/>
<dbReference type="AlphaFoldDB" id="A0AA38P226"/>
<organism evidence="2 3">
    <name type="scientific">Lentinula raphanica</name>
    <dbReference type="NCBI Taxonomy" id="153919"/>
    <lineage>
        <taxon>Eukaryota</taxon>
        <taxon>Fungi</taxon>
        <taxon>Dikarya</taxon>
        <taxon>Basidiomycota</taxon>
        <taxon>Agaricomycotina</taxon>
        <taxon>Agaricomycetes</taxon>
        <taxon>Agaricomycetidae</taxon>
        <taxon>Agaricales</taxon>
        <taxon>Marasmiineae</taxon>
        <taxon>Omphalotaceae</taxon>
        <taxon>Lentinula</taxon>
    </lineage>
</organism>